<keyword evidence="2" id="KW-1185">Reference proteome</keyword>
<organism evidence="1 2">
    <name type="scientific">Rhodopirellula islandica</name>
    <dbReference type="NCBI Taxonomy" id="595434"/>
    <lineage>
        <taxon>Bacteria</taxon>
        <taxon>Pseudomonadati</taxon>
        <taxon>Planctomycetota</taxon>
        <taxon>Planctomycetia</taxon>
        <taxon>Pirellulales</taxon>
        <taxon>Pirellulaceae</taxon>
        <taxon>Rhodopirellula</taxon>
    </lineage>
</organism>
<proteinExistence type="predicted"/>
<evidence type="ECO:0000313" key="2">
    <source>
        <dbReference type="Proteomes" id="UP000036367"/>
    </source>
</evidence>
<protein>
    <submittedName>
        <fullName evidence="1">Uncharacterized protein</fullName>
    </submittedName>
</protein>
<gene>
    <name evidence="1" type="ORF">RISK_000886</name>
</gene>
<dbReference type="EMBL" id="LECT01000007">
    <property type="protein sequence ID" value="KLU07085.1"/>
    <property type="molecule type" value="Genomic_DNA"/>
</dbReference>
<evidence type="ECO:0000313" key="1">
    <source>
        <dbReference type="EMBL" id="KLU07085.1"/>
    </source>
</evidence>
<reference evidence="1" key="1">
    <citation type="submission" date="2015-05" db="EMBL/GenBank/DDBJ databases">
        <title>Permanent draft genome of Rhodopirellula islandicus K833.</title>
        <authorList>
            <person name="Kizina J."/>
            <person name="Richter M."/>
            <person name="Glockner F.O."/>
            <person name="Harder J."/>
        </authorList>
    </citation>
    <scope>NUCLEOTIDE SEQUENCE [LARGE SCALE GENOMIC DNA]</scope>
    <source>
        <strain evidence="1">K833</strain>
    </source>
</reference>
<dbReference type="AlphaFoldDB" id="A0A0J1BKM3"/>
<dbReference type="PATRIC" id="fig|595434.4.peg.854"/>
<name>A0A0J1BKM3_RHOIS</name>
<comment type="caution">
    <text evidence="1">The sequence shown here is derived from an EMBL/GenBank/DDBJ whole genome shotgun (WGS) entry which is preliminary data.</text>
</comment>
<dbReference type="Proteomes" id="UP000036367">
    <property type="component" value="Unassembled WGS sequence"/>
</dbReference>
<accession>A0A0J1BKM3</accession>
<sequence>MIWNDYQDAWDWGMQREGDAVALERSFRGLSIESHSRAFGGCEARIGMSGLH</sequence>